<evidence type="ECO:0000313" key="6">
    <source>
        <dbReference type="EMBL" id="EMY32429.1"/>
    </source>
</evidence>
<dbReference type="InterPro" id="IPR036388">
    <property type="entry name" value="WH-like_DNA-bd_sf"/>
</dbReference>
<protein>
    <submittedName>
        <fullName evidence="6">Transcriptional regulator, LuxR family domain protein</fullName>
    </submittedName>
</protein>
<evidence type="ECO:0000256" key="3">
    <source>
        <dbReference type="ARBA" id="ARBA00023163"/>
    </source>
</evidence>
<feature type="region of interest" description="Disordered" evidence="4">
    <location>
        <begin position="452"/>
        <end position="493"/>
    </location>
</feature>
<dbReference type="SUPFAM" id="SSF46894">
    <property type="entry name" value="C-terminal effector domain of the bipartite response regulators"/>
    <property type="match status" value="1"/>
</dbReference>
<dbReference type="EMBL" id="ANPE02000273">
    <property type="protein sequence ID" value="EMY32429.1"/>
    <property type="molecule type" value="Genomic_DNA"/>
</dbReference>
<evidence type="ECO:0000256" key="4">
    <source>
        <dbReference type="SAM" id="MobiDB-lite"/>
    </source>
</evidence>
<dbReference type="GO" id="GO:0003677">
    <property type="term" value="F:DNA binding"/>
    <property type="evidence" value="ECO:0007669"/>
    <property type="project" value="UniProtKB-KW"/>
</dbReference>
<dbReference type="OrthoDB" id="4811808at2"/>
<keyword evidence="7" id="KW-1185">Reference proteome</keyword>
<evidence type="ECO:0000259" key="5">
    <source>
        <dbReference type="PROSITE" id="PS50043"/>
    </source>
</evidence>
<keyword evidence="3" id="KW-0804">Transcription</keyword>
<name>N1UXE3_9MICC</name>
<accession>N1UXE3</accession>
<feature type="domain" description="HTH luxR-type" evidence="5">
    <location>
        <begin position="493"/>
        <end position="558"/>
    </location>
</feature>
<dbReference type="PANTHER" id="PTHR44688:SF16">
    <property type="entry name" value="DNA-BINDING TRANSCRIPTIONAL ACTIVATOR DEVR_DOSR"/>
    <property type="match status" value="1"/>
</dbReference>
<dbReference type="PROSITE" id="PS50043">
    <property type="entry name" value="HTH_LUXR_2"/>
    <property type="match status" value="1"/>
</dbReference>
<dbReference type="SMART" id="SM00421">
    <property type="entry name" value="HTH_LUXR"/>
    <property type="match status" value="1"/>
</dbReference>
<evidence type="ECO:0000256" key="1">
    <source>
        <dbReference type="ARBA" id="ARBA00023015"/>
    </source>
</evidence>
<evidence type="ECO:0000256" key="2">
    <source>
        <dbReference type="ARBA" id="ARBA00023125"/>
    </source>
</evidence>
<dbReference type="PRINTS" id="PR00038">
    <property type="entry name" value="HTHLUXR"/>
</dbReference>
<reference evidence="6 7" key="1">
    <citation type="journal article" date="2013" name="Genome Announc.">
        <title>Draft Genome Sequence of Arthrobacter crystallopoietes Strain BAB-32, Revealing Genes for Bioremediation.</title>
        <authorList>
            <person name="Joshi M.N."/>
            <person name="Pandit A.S."/>
            <person name="Sharma A."/>
            <person name="Pandya R.V."/>
            <person name="Desai S.M."/>
            <person name="Saxena A.K."/>
            <person name="Bagatharia S.B."/>
        </authorList>
    </citation>
    <scope>NUCLEOTIDE SEQUENCE [LARGE SCALE GENOMIC DNA]</scope>
    <source>
        <strain evidence="6 7">BAB-32</strain>
    </source>
</reference>
<gene>
    <name evidence="6" type="ORF">D477_020173</name>
</gene>
<dbReference type="CDD" id="cd06170">
    <property type="entry name" value="LuxR_C_like"/>
    <property type="match status" value="1"/>
</dbReference>
<proteinExistence type="predicted"/>
<evidence type="ECO:0000313" key="7">
    <source>
        <dbReference type="Proteomes" id="UP000010729"/>
    </source>
</evidence>
<keyword evidence="1" id="KW-0805">Transcription regulation</keyword>
<organism evidence="6 7">
    <name type="scientific">Arthrobacter crystallopoietes BAB-32</name>
    <dbReference type="NCBI Taxonomy" id="1246476"/>
    <lineage>
        <taxon>Bacteria</taxon>
        <taxon>Bacillati</taxon>
        <taxon>Actinomycetota</taxon>
        <taxon>Actinomycetes</taxon>
        <taxon>Micrococcales</taxon>
        <taxon>Micrococcaceae</taxon>
        <taxon>Crystallibacter</taxon>
    </lineage>
</organism>
<dbReference type="InterPro" id="IPR000792">
    <property type="entry name" value="Tscrpt_reg_LuxR_C"/>
</dbReference>
<dbReference type="Pfam" id="PF00196">
    <property type="entry name" value="GerE"/>
    <property type="match status" value="1"/>
</dbReference>
<dbReference type="PANTHER" id="PTHR44688">
    <property type="entry name" value="DNA-BINDING TRANSCRIPTIONAL ACTIVATOR DEVR_DOSR"/>
    <property type="match status" value="1"/>
</dbReference>
<dbReference type="Gene3D" id="1.10.10.10">
    <property type="entry name" value="Winged helix-like DNA-binding domain superfamily/Winged helix DNA-binding domain"/>
    <property type="match status" value="1"/>
</dbReference>
<dbReference type="Proteomes" id="UP000010729">
    <property type="component" value="Unassembled WGS sequence"/>
</dbReference>
<comment type="caution">
    <text evidence="6">The sequence shown here is derived from an EMBL/GenBank/DDBJ whole genome shotgun (WGS) entry which is preliminary data.</text>
</comment>
<sequence>MNPASNGTPPCLLPVTSWTHLLPQADTAPVAPLVLPMDAPPSGEDGLASAASRAETAFTAGDLDGAGRILDDLLACDDAPDVLRGADIAAAVWSQRGMLARGAEVYRWLGPERAKASAPLAVVAMVGTGDRQGAETMAAAEGCGGSPTQLAVAVRLMGQGVLDSIGTTPVLALPALIRASDMMTASGTAAPLPELPGALAALAALHNGEPEVAGSVLAAALAGGQGGPAGRRHLLLLQAWTRMLQDHPEAAHSALAEAAAIDHPVLPRDEMLLLALDVGLARRTDDIPALVRAWQRARTGLLHVAIDLFSLLPLGELMVAAARLRESARLEPHLAEAWSLLERLGDPPLWAVPLHWQAVQAAILAERPADLAPHAAALVRASEKHHLAAVLAAAGRTWIQVLAGHVEVPAVETAARGLAGVGLTWDGSRLAGHAAGRAEERRDTARLLACARDLHPGSSGPPAPGHKGSLLIQPHSPGQPARAHGAGALPQPGDRTVSLLSDREREVARHVLAGRTYREIGAAMFISPRTAEHHIARIRRRLGAASRSELLDQLRLALGDGHTGPP</sequence>
<dbReference type="AlphaFoldDB" id="N1UXE3"/>
<dbReference type="GO" id="GO:0006355">
    <property type="term" value="P:regulation of DNA-templated transcription"/>
    <property type="evidence" value="ECO:0007669"/>
    <property type="project" value="InterPro"/>
</dbReference>
<dbReference type="RefSeq" id="WP_005274243.1">
    <property type="nucleotide sequence ID" value="NZ_ANPE02000273.1"/>
</dbReference>
<keyword evidence="2" id="KW-0238">DNA-binding</keyword>
<dbReference type="InterPro" id="IPR016032">
    <property type="entry name" value="Sig_transdc_resp-reg_C-effctor"/>
</dbReference>